<name>A0A4V3GLS1_9BACT</name>
<keyword evidence="2" id="KW-1185">Reference proteome</keyword>
<evidence type="ECO:0000313" key="1">
    <source>
        <dbReference type="EMBL" id="TDX00573.1"/>
    </source>
</evidence>
<dbReference type="InterPro" id="IPR010838">
    <property type="entry name" value="DUF1444"/>
</dbReference>
<dbReference type="EMBL" id="SODV01000001">
    <property type="protein sequence ID" value="TDX00573.1"/>
    <property type="molecule type" value="Genomic_DNA"/>
</dbReference>
<dbReference type="Proteomes" id="UP000294498">
    <property type="component" value="Unassembled WGS sequence"/>
</dbReference>
<dbReference type="RefSeq" id="WP_133992359.1">
    <property type="nucleotide sequence ID" value="NZ_SODV01000001.1"/>
</dbReference>
<sequence length="280" mass="31787">MRRLLFFLFVMTACHYLPTGLTQWEFCKIYRDSLSARRPGVAFTVTDDSTIVSRDNGRNSQYSIDNAYKEYQAHPGELKEILHRYLAASASLQNPDRDKKKENIVPIVKPLVFLDEVKIQEAQAGATKPMDMVYDVYNRDLVILYAFNGDADIQYMSGDDLKKLGIPRDSLRALALRNLSAHLDSIQLHENEGVYMPTAGGNYEASILLLGWFWNKQNLPVKGDFVIAVPSRDVLLITGSGEKDGVKKLREFVEKMSTSVTYPISDSLYRWDGKTFVPMD</sequence>
<accession>A0A4V3GLS1</accession>
<proteinExistence type="predicted"/>
<gene>
    <name evidence="1" type="ORF">EDB95_1598</name>
</gene>
<dbReference type="OrthoDB" id="645979at2"/>
<protein>
    <submittedName>
        <fullName evidence="1">Uncharacterized protein DUF1444</fullName>
    </submittedName>
</protein>
<dbReference type="Pfam" id="PF07285">
    <property type="entry name" value="DUF1444"/>
    <property type="match status" value="1"/>
</dbReference>
<organism evidence="1 2">
    <name type="scientific">Dinghuibacter silviterrae</name>
    <dbReference type="NCBI Taxonomy" id="1539049"/>
    <lineage>
        <taxon>Bacteria</taxon>
        <taxon>Pseudomonadati</taxon>
        <taxon>Bacteroidota</taxon>
        <taxon>Chitinophagia</taxon>
        <taxon>Chitinophagales</taxon>
        <taxon>Chitinophagaceae</taxon>
        <taxon>Dinghuibacter</taxon>
    </lineage>
</organism>
<comment type="caution">
    <text evidence="1">The sequence shown here is derived from an EMBL/GenBank/DDBJ whole genome shotgun (WGS) entry which is preliminary data.</text>
</comment>
<reference evidence="1 2" key="1">
    <citation type="submission" date="2019-03" db="EMBL/GenBank/DDBJ databases">
        <title>Genomic Encyclopedia of Type Strains, Phase IV (KMG-IV): sequencing the most valuable type-strain genomes for metagenomic binning, comparative biology and taxonomic classification.</title>
        <authorList>
            <person name="Goeker M."/>
        </authorList>
    </citation>
    <scope>NUCLEOTIDE SEQUENCE [LARGE SCALE GENOMIC DNA]</scope>
    <source>
        <strain evidence="1 2">DSM 100059</strain>
    </source>
</reference>
<dbReference type="AlphaFoldDB" id="A0A4V3GLS1"/>
<evidence type="ECO:0000313" key="2">
    <source>
        <dbReference type="Proteomes" id="UP000294498"/>
    </source>
</evidence>